<organism evidence="2 3">
    <name type="scientific">Obba rivulosa</name>
    <dbReference type="NCBI Taxonomy" id="1052685"/>
    <lineage>
        <taxon>Eukaryota</taxon>
        <taxon>Fungi</taxon>
        <taxon>Dikarya</taxon>
        <taxon>Basidiomycota</taxon>
        <taxon>Agaricomycotina</taxon>
        <taxon>Agaricomycetes</taxon>
        <taxon>Polyporales</taxon>
        <taxon>Gelatoporiaceae</taxon>
        <taxon>Obba</taxon>
    </lineage>
</organism>
<dbReference type="Proteomes" id="UP000250043">
    <property type="component" value="Unassembled WGS sequence"/>
</dbReference>
<proteinExistence type="predicted"/>
<evidence type="ECO:0000256" key="1">
    <source>
        <dbReference type="SAM" id="MobiDB-lite"/>
    </source>
</evidence>
<protein>
    <submittedName>
        <fullName evidence="2">Uncharacterized protein</fullName>
    </submittedName>
</protein>
<feature type="compositionally biased region" description="Pro residues" evidence="1">
    <location>
        <begin position="11"/>
        <end position="28"/>
    </location>
</feature>
<keyword evidence="3" id="KW-1185">Reference proteome</keyword>
<dbReference type="EMBL" id="KV722471">
    <property type="protein sequence ID" value="OCH87842.1"/>
    <property type="molecule type" value="Genomic_DNA"/>
</dbReference>
<sequence length="269" mass="30658">MVVIDEKMMLPPPPPYSDPEPVSPPPFPHQSHREPMSLATLPPHLLLRIVYEVFPQGRVEGQRKMLYWLSSCLRLVNRAFFIACMHVLRSTFLPAYTALIRPPYTSDPFPLTSPRPTYIDSALSPIQSLQRETGVLDLFIAVKVREDVWSDDSSLHLEREETFKDLFDLMQPRARVEDLVRVYGIREDVVVVGRPPAMKPKSRSAVQPLPFSVLAASFSPRRVGLVLTTRERKKTIVDVARTREETLEATAKKLVKELTVWLYSTPTQG</sequence>
<dbReference type="OrthoDB" id="2536866at2759"/>
<name>A0A8E2ATG9_9APHY</name>
<dbReference type="AlphaFoldDB" id="A0A8E2ATG9"/>
<evidence type="ECO:0000313" key="2">
    <source>
        <dbReference type="EMBL" id="OCH87842.1"/>
    </source>
</evidence>
<accession>A0A8E2ATG9</accession>
<feature type="region of interest" description="Disordered" evidence="1">
    <location>
        <begin position="11"/>
        <end position="33"/>
    </location>
</feature>
<gene>
    <name evidence="2" type="ORF">OBBRIDRAFT_795823</name>
</gene>
<reference evidence="2 3" key="1">
    <citation type="submission" date="2016-07" db="EMBL/GenBank/DDBJ databases">
        <title>Draft genome of the white-rot fungus Obba rivulosa 3A-2.</title>
        <authorList>
            <consortium name="DOE Joint Genome Institute"/>
            <person name="Miettinen O."/>
            <person name="Riley R."/>
            <person name="Acob R."/>
            <person name="Barry K."/>
            <person name="Cullen D."/>
            <person name="De Vries R."/>
            <person name="Hainaut M."/>
            <person name="Hatakka A."/>
            <person name="Henrissat B."/>
            <person name="Hilden K."/>
            <person name="Kuo R."/>
            <person name="Labutti K."/>
            <person name="Lipzen A."/>
            <person name="Makela M.R."/>
            <person name="Sandor L."/>
            <person name="Spatafora J.W."/>
            <person name="Grigoriev I.V."/>
            <person name="Hibbett D.S."/>
        </authorList>
    </citation>
    <scope>NUCLEOTIDE SEQUENCE [LARGE SCALE GENOMIC DNA]</scope>
    <source>
        <strain evidence="2 3">3A-2</strain>
    </source>
</reference>
<evidence type="ECO:0000313" key="3">
    <source>
        <dbReference type="Proteomes" id="UP000250043"/>
    </source>
</evidence>